<dbReference type="EMBL" id="HBUF01600479">
    <property type="protein sequence ID" value="CAG6775987.1"/>
    <property type="molecule type" value="Transcribed_RNA"/>
</dbReference>
<dbReference type="InterPro" id="IPR013083">
    <property type="entry name" value="Znf_RING/FYVE/PHD"/>
</dbReference>
<protein>
    <recommendedName>
        <fullName evidence="3">Zinc finger PHD-type domain-containing protein</fullName>
    </recommendedName>
</protein>
<dbReference type="InterPro" id="IPR011011">
    <property type="entry name" value="Znf_FYVE_PHD"/>
</dbReference>
<sequence>MLELPLYPATAPQVSTAPEPATAPQVSTAPEPATAPPRDVLTSTPIIVSPNVDIPTSQCNQQNNSGFSVSPCDVLPIPKAQDRPIRKTGPKKGSSGILTLSPYIDELKKVKKRPTSQPKQSKKKKRASPRTLFSETPSTSTSNASNPECFYCNEMYSKSKAREGWIRCSQCHKWAHDECAGVEDEDDDFECEICLARRLTANRS</sequence>
<evidence type="ECO:0000256" key="1">
    <source>
        <dbReference type="SAM" id="MobiDB-lite"/>
    </source>
</evidence>
<reference evidence="2" key="1">
    <citation type="submission" date="2021-05" db="EMBL/GenBank/DDBJ databases">
        <authorList>
            <person name="Alioto T."/>
            <person name="Alioto T."/>
            <person name="Gomez Garrido J."/>
        </authorList>
    </citation>
    <scope>NUCLEOTIDE SEQUENCE</scope>
</reference>
<dbReference type="AlphaFoldDB" id="A0A8D9B3W5"/>
<proteinExistence type="predicted"/>
<evidence type="ECO:0000313" key="2">
    <source>
        <dbReference type="EMBL" id="CAG6775987.1"/>
    </source>
</evidence>
<organism evidence="2">
    <name type="scientific">Cacopsylla melanoneura</name>
    <dbReference type="NCBI Taxonomy" id="428564"/>
    <lineage>
        <taxon>Eukaryota</taxon>
        <taxon>Metazoa</taxon>
        <taxon>Ecdysozoa</taxon>
        <taxon>Arthropoda</taxon>
        <taxon>Hexapoda</taxon>
        <taxon>Insecta</taxon>
        <taxon>Pterygota</taxon>
        <taxon>Neoptera</taxon>
        <taxon>Paraneoptera</taxon>
        <taxon>Hemiptera</taxon>
        <taxon>Sternorrhyncha</taxon>
        <taxon>Psylloidea</taxon>
        <taxon>Psyllidae</taxon>
        <taxon>Psyllinae</taxon>
        <taxon>Cacopsylla</taxon>
    </lineage>
</organism>
<name>A0A8D9B3W5_9HEMI</name>
<dbReference type="SUPFAM" id="SSF57903">
    <property type="entry name" value="FYVE/PHD zinc finger"/>
    <property type="match status" value="1"/>
</dbReference>
<feature type="compositionally biased region" description="Basic residues" evidence="1">
    <location>
        <begin position="109"/>
        <end position="128"/>
    </location>
</feature>
<feature type="region of interest" description="Disordered" evidence="1">
    <location>
        <begin position="1"/>
        <end position="41"/>
    </location>
</feature>
<feature type="compositionally biased region" description="Low complexity" evidence="1">
    <location>
        <begin position="134"/>
        <end position="144"/>
    </location>
</feature>
<feature type="region of interest" description="Disordered" evidence="1">
    <location>
        <begin position="78"/>
        <end position="144"/>
    </location>
</feature>
<accession>A0A8D9B3W5</accession>
<evidence type="ECO:0008006" key="3">
    <source>
        <dbReference type="Google" id="ProtNLM"/>
    </source>
</evidence>
<dbReference type="Gene3D" id="3.30.40.10">
    <property type="entry name" value="Zinc/RING finger domain, C3HC4 (zinc finger)"/>
    <property type="match status" value="1"/>
</dbReference>